<keyword evidence="12" id="KW-0648">Protein biosynthesis</keyword>
<dbReference type="SUPFAM" id="SSF46557">
    <property type="entry name" value="GreA transcript cleavage protein, N-terminal domain"/>
    <property type="match status" value="1"/>
</dbReference>
<organism evidence="12 13">
    <name type="scientific">Armatimonas rosea</name>
    <dbReference type="NCBI Taxonomy" id="685828"/>
    <lineage>
        <taxon>Bacteria</taxon>
        <taxon>Bacillati</taxon>
        <taxon>Armatimonadota</taxon>
        <taxon>Armatimonadia</taxon>
        <taxon>Armatimonadales</taxon>
        <taxon>Armatimonadaceae</taxon>
        <taxon>Armatimonas</taxon>
    </lineage>
</organism>
<dbReference type="GO" id="GO:0032784">
    <property type="term" value="P:regulation of DNA-templated transcription elongation"/>
    <property type="evidence" value="ECO:0007669"/>
    <property type="project" value="UniProtKB-UniRule"/>
</dbReference>
<evidence type="ECO:0000313" key="12">
    <source>
        <dbReference type="EMBL" id="MBB6053340.1"/>
    </source>
</evidence>
<keyword evidence="3 8" id="KW-0805">Transcription regulation</keyword>
<dbReference type="Pfam" id="PF01272">
    <property type="entry name" value="GreA_GreB"/>
    <property type="match status" value="1"/>
</dbReference>
<evidence type="ECO:0000256" key="5">
    <source>
        <dbReference type="ARBA" id="ARBA00023163"/>
    </source>
</evidence>
<dbReference type="GO" id="GO:0006354">
    <property type="term" value="P:DNA-templated transcription elongation"/>
    <property type="evidence" value="ECO:0007669"/>
    <property type="project" value="TreeGrafter"/>
</dbReference>
<dbReference type="Proteomes" id="UP000520814">
    <property type="component" value="Unassembled WGS sequence"/>
</dbReference>
<keyword evidence="4 8" id="KW-0238">DNA-binding</keyword>
<feature type="domain" description="Transcription elongation factor GreA/GreB N-terminal" evidence="11">
    <location>
        <begin position="5"/>
        <end position="75"/>
    </location>
</feature>
<gene>
    <name evidence="8" type="primary">greA</name>
    <name evidence="12" type="ORF">HNQ39_005174</name>
</gene>
<dbReference type="InterPro" id="IPR028624">
    <property type="entry name" value="Tscrpt_elong_fac_GreA/B"/>
</dbReference>
<dbReference type="GO" id="GO:0003677">
    <property type="term" value="F:DNA binding"/>
    <property type="evidence" value="ECO:0007669"/>
    <property type="project" value="UniProtKB-UniRule"/>
</dbReference>
<dbReference type="RefSeq" id="WP_184203434.1">
    <property type="nucleotide sequence ID" value="NZ_JACHGW010000006.1"/>
</dbReference>
<dbReference type="InterPro" id="IPR036805">
    <property type="entry name" value="Tscrpt_elong_fac_GreA/B_N_sf"/>
</dbReference>
<dbReference type="PANTHER" id="PTHR30437:SF4">
    <property type="entry name" value="TRANSCRIPTION ELONGATION FACTOR GREA"/>
    <property type="match status" value="1"/>
</dbReference>
<dbReference type="Gene3D" id="1.10.287.180">
    <property type="entry name" value="Transcription elongation factor, GreA/GreB, N-terminal domain"/>
    <property type="match status" value="1"/>
</dbReference>
<name>A0A7W9W9L2_ARMRO</name>
<comment type="function">
    <text evidence="6 8 9">Necessary for efficient RNA polymerase transcription elongation past template-encoded arresting sites. The arresting sites in DNA have the property of trapping a certain fraction of elongating RNA polymerases that pass through, resulting in locked ternary complexes. Cleavage of the nascent transcript by cleavage factors such as GreA or GreB allows the resumption of elongation from the new 3'terminus. GreA releases sequences of 2 to 3 nucleotides.</text>
</comment>
<reference evidence="12 13" key="1">
    <citation type="submission" date="2020-08" db="EMBL/GenBank/DDBJ databases">
        <title>Genomic Encyclopedia of Type Strains, Phase IV (KMG-IV): sequencing the most valuable type-strain genomes for metagenomic binning, comparative biology and taxonomic classification.</title>
        <authorList>
            <person name="Goeker M."/>
        </authorList>
    </citation>
    <scope>NUCLEOTIDE SEQUENCE [LARGE SCALE GENOMIC DNA]</scope>
    <source>
        <strain evidence="12 13">DSM 23562</strain>
    </source>
</reference>
<dbReference type="Gene3D" id="3.10.50.30">
    <property type="entry name" value="Transcription elongation factor, GreA/GreB, C-terminal domain"/>
    <property type="match status" value="1"/>
</dbReference>
<dbReference type="EMBL" id="JACHGW010000006">
    <property type="protein sequence ID" value="MBB6053340.1"/>
    <property type="molecule type" value="Genomic_DNA"/>
</dbReference>
<accession>A0A7W9W9L2</accession>
<feature type="domain" description="Transcription elongation factor GreA/GreB C-terminal" evidence="10">
    <location>
        <begin position="84"/>
        <end position="156"/>
    </location>
</feature>
<evidence type="ECO:0000256" key="8">
    <source>
        <dbReference type="HAMAP-Rule" id="MF_00105"/>
    </source>
</evidence>
<comment type="similarity">
    <text evidence="1 8 9">Belongs to the GreA/GreB family.</text>
</comment>
<evidence type="ECO:0000256" key="7">
    <source>
        <dbReference type="ARBA" id="ARBA00030776"/>
    </source>
</evidence>
<sequence length="156" mass="16774">MAEEIVLTPSGKKKIEDELEHLRSVEMPALAVRIREARDLGDLSENFDYQDAKRQQGFIGGRIADLQAMLERAMIVPESVPGSGIVGMGSKVSVRDTEFDDEFTYTLVGSYEADPINDLISVASPVGAALMGKKVGETVTVATPGGSMTLEILSVE</sequence>
<proteinExistence type="inferred from homology"/>
<dbReference type="GO" id="GO:0003746">
    <property type="term" value="F:translation elongation factor activity"/>
    <property type="evidence" value="ECO:0007669"/>
    <property type="project" value="UniProtKB-KW"/>
</dbReference>
<evidence type="ECO:0000259" key="11">
    <source>
        <dbReference type="Pfam" id="PF03449"/>
    </source>
</evidence>
<evidence type="ECO:0000256" key="1">
    <source>
        <dbReference type="ARBA" id="ARBA00008213"/>
    </source>
</evidence>
<keyword evidence="5 8" id="KW-0804">Transcription</keyword>
<evidence type="ECO:0000256" key="3">
    <source>
        <dbReference type="ARBA" id="ARBA00023015"/>
    </source>
</evidence>
<dbReference type="InterPro" id="IPR006359">
    <property type="entry name" value="Tscrpt_elong_fac_GreA"/>
</dbReference>
<dbReference type="PANTHER" id="PTHR30437">
    <property type="entry name" value="TRANSCRIPTION ELONGATION FACTOR GREA"/>
    <property type="match status" value="1"/>
</dbReference>
<evidence type="ECO:0000256" key="6">
    <source>
        <dbReference type="ARBA" id="ARBA00024916"/>
    </source>
</evidence>
<dbReference type="NCBIfam" id="TIGR01462">
    <property type="entry name" value="greA"/>
    <property type="match status" value="1"/>
</dbReference>
<comment type="caution">
    <text evidence="12">The sequence shown here is derived from an EMBL/GenBank/DDBJ whole genome shotgun (WGS) entry which is preliminary data.</text>
</comment>
<dbReference type="FunFam" id="1.10.287.180:FF:000001">
    <property type="entry name" value="Transcription elongation factor GreA"/>
    <property type="match status" value="1"/>
</dbReference>
<dbReference type="InterPro" id="IPR036953">
    <property type="entry name" value="GreA/GreB_C_sf"/>
</dbReference>
<dbReference type="InterPro" id="IPR022691">
    <property type="entry name" value="Tscrpt_elong_fac_GreA/B_N"/>
</dbReference>
<protein>
    <recommendedName>
        <fullName evidence="2 8">Transcription elongation factor GreA</fullName>
    </recommendedName>
    <alternativeName>
        <fullName evidence="7 8">Transcript cleavage factor GreA</fullName>
    </alternativeName>
</protein>
<evidence type="ECO:0000313" key="13">
    <source>
        <dbReference type="Proteomes" id="UP000520814"/>
    </source>
</evidence>
<dbReference type="Pfam" id="PF03449">
    <property type="entry name" value="GreA_GreB_N"/>
    <property type="match status" value="1"/>
</dbReference>
<evidence type="ECO:0000256" key="2">
    <source>
        <dbReference type="ARBA" id="ARBA00013729"/>
    </source>
</evidence>
<keyword evidence="12" id="KW-0251">Elongation factor</keyword>
<dbReference type="SUPFAM" id="SSF54534">
    <property type="entry name" value="FKBP-like"/>
    <property type="match status" value="1"/>
</dbReference>
<dbReference type="FunFam" id="3.10.50.30:FF:000001">
    <property type="entry name" value="Transcription elongation factor GreA"/>
    <property type="match status" value="1"/>
</dbReference>
<dbReference type="NCBIfam" id="NF001263">
    <property type="entry name" value="PRK00226.1-4"/>
    <property type="match status" value="1"/>
</dbReference>
<evidence type="ECO:0000259" key="10">
    <source>
        <dbReference type="Pfam" id="PF01272"/>
    </source>
</evidence>
<dbReference type="GO" id="GO:0070063">
    <property type="term" value="F:RNA polymerase binding"/>
    <property type="evidence" value="ECO:0007669"/>
    <property type="project" value="InterPro"/>
</dbReference>
<dbReference type="InterPro" id="IPR001437">
    <property type="entry name" value="Tscrpt_elong_fac_GreA/B_C"/>
</dbReference>
<keyword evidence="13" id="KW-1185">Reference proteome</keyword>
<dbReference type="HAMAP" id="MF_00105">
    <property type="entry name" value="GreA_GreB"/>
    <property type="match status" value="1"/>
</dbReference>
<dbReference type="AlphaFoldDB" id="A0A7W9W9L2"/>
<evidence type="ECO:0000256" key="9">
    <source>
        <dbReference type="RuleBase" id="RU000556"/>
    </source>
</evidence>
<dbReference type="PIRSF" id="PIRSF006092">
    <property type="entry name" value="GreA_GreB"/>
    <property type="match status" value="1"/>
</dbReference>
<evidence type="ECO:0000256" key="4">
    <source>
        <dbReference type="ARBA" id="ARBA00023125"/>
    </source>
</evidence>
<dbReference type="InterPro" id="IPR023459">
    <property type="entry name" value="Tscrpt_elong_fac_GreA/B_fam"/>
</dbReference>